<name>A0A0D3HXS8_EMIH1</name>
<dbReference type="AlphaFoldDB" id="A0A0D3HXS8"/>
<proteinExistence type="predicted"/>
<dbReference type="GeneID" id="17249966"/>
<protein>
    <recommendedName>
        <fullName evidence="1">TRPM SLOG domain-containing protein</fullName>
    </recommendedName>
</protein>
<evidence type="ECO:0000259" key="1">
    <source>
        <dbReference type="Pfam" id="PF18139"/>
    </source>
</evidence>
<dbReference type="PANTHER" id="PTHR13800:SF12">
    <property type="entry name" value="TRANSIENT RECEPTOR POTENTIAL CATION CHANNEL SUBFAMILY M MEMBER-LIKE 2"/>
    <property type="match status" value="1"/>
</dbReference>
<reference evidence="3" key="1">
    <citation type="journal article" date="2013" name="Nature">
        <title>Pan genome of the phytoplankton Emiliania underpins its global distribution.</title>
        <authorList>
            <person name="Read B.A."/>
            <person name="Kegel J."/>
            <person name="Klute M.J."/>
            <person name="Kuo A."/>
            <person name="Lefebvre S.C."/>
            <person name="Maumus F."/>
            <person name="Mayer C."/>
            <person name="Miller J."/>
            <person name="Monier A."/>
            <person name="Salamov A."/>
            <person name="Young J."/>
            <person name="Aguilar M."/>
            <person name="Claverie J.M."/>
            <person name="Frickenhaus S."/>
            <person name="Gonzalez K."/>
            <person name="Herman E.K."/>
            <person name="Lin Y.C."/>
            <person name="Napier J."/>
            <person name="Ogata H."/>
            <person name="Sarno A.F."/>
            <person name="Shmutz J."/>
            <person name="Schroeder D."/>
            <person name="de Vargas C."/>
            <person name="Verret F."/>
            <person name="von Dassow P."/>
            <person name="Valentin K."/>
            <person name="Van de Peer Y."/>
            <person name="Wheeler G."/>
            <person name="Dacks J.B."/>
            <person name="Delwiche C.F."/>
            <person name="Dyhrman S.T."/>
            <person name="Glockner G."/>
            <person name="John U."/>
            <person name="Richards T."/>
            <person name="Worden A.Z."/>
            <person name="Zhang X."/>
            <person name="Grigoriev I.V."/>
            <person name="Allen A.E."/>
            <person name="Bidle K."/>
            <person name="Borodovsky M."/>
            <person name="Bowler C."/>
            <person name="Brownlee C."/>
            <person name="Cock J.M."/>
            <person name="Elias M."/>
            <person name="Gladyshev V.N."/>
            <person name="Groth M."/>
            <person name="Guda C."/>
            <person name="Hadaegh A."/>
            <person name="Iglesias-Rodriguez M.D."/>
            <person name="Jenkins J."/>
            <person name="Jones B.M."/>
            <person name="Lawson T."/>
            <person name="Leese F."/>
            <person name="Lindquist E."/>
            <person name="Lobanov A."/>
            <person name="Lomsadze A."/>
            <person name="Malik S.B."/>
            <person name="Marsh M.E."/>
            <person name="Mackinder L."/>
            <person name="Mock T."/>
            <person name="Mueller-Roeber B."/>
            <person name="Pagarete A."/>
            <person name="Parker M."/>
            <person name="Probert I."/>
            <person name="Quesneville H."/>
            <person name="Raines C."/>
            <person name="Rensing S.A."/>
            <person name="Riano-Pachon D.M."/>
            <person name="Richier S."/>
            <person name="Rokitta S."/>
            <person name="Shiraiwa Y."/>
            <person name="Soanes D.M."/>
            <person name="van der Giezen M."/>
            <person name="Wahlund T.M."/>
            <person name="Williams B."/>
            <person name="Wilson W."/>
            <person name="Wolfe G."/>
            <person name="Wurch L.L."/>
        </authorList>
    </citation>
    <scope>NUCLEOTIDE SEQUENCE</scope>
</reference>
<evidence type="ECO:0000313" key="2">
    <source>
        <dbReference type="EnsemblProtists" id="EOD03813"/>
    </source>
</evidence>
<dbReference type="GO" id="GO:0099604">
    <property type="term" value="F:ligand-gated calcium channel activity"/>
    <property type="evidence" value="ECO:0007669"/>
    <property type="project" value="TreeGrafter"/>
</dbReference>
<dbReference type="InterPro" id="IPR050927">
    <property type="entry name" value="TRPM"/>
</dbReference>
<dbReference type="GO" id="GO:0005886">
    <property type="term" value="C:plasma membrane"/>
    <property type="evidence" value="ECO:0007669"/>
    <property type="project" value="TreeGrafter"/>
</dbReference>
<dbReference type="EnsemblProtists" id="EOD03813">
    <property type="protein sequence ID" value="EOD03813"/>
    <property type="gene ID" value="EMIHUDRAFT_460292"/>
</dbReference>
<dbReference type="KEGG" id="ehx:EMIHUDRAFT_460292"/>
<dbReference type="PANTHER" id="PTHR13800">
    <property type="entry name" value="TRANSIENT RECEPTOR POTENTIAL CATION CHANNEL, SUBFAMILY M, MEMBER 6"/>
    <property type="match status" value="1"/>
</dbReference>
<dbReference type="Pfam" id="PF18139">
    <property type="entry name" value="LSDAT_euk"/>
    <property type="match status" value="1"/>
</dbReference>
<reference evidence="2" key="2">
    <citation type="submission" date="2024-10" db="UniProtKB">
        <authorList>
            <consortium name="EnsemblProtists"/>
        </authorList>
    </citation>
    <scope>IDENTIFICATION</scope>
</reference>
<dbReference type="Proteomes" id="UP000013827">
    <property type="component" value="Unassembled WGS sequence"/>
</dbReference>
<dbReference type="InterPro" id="IPR041491">
    <property type="entry name" value="TRPM_SLOG"/>
</dbReference>
<organism evidence="2 3">
    <name type="scientific">Emiliania huxleyi (strain CCMP1516)</name>
    <dbReference type="NCBI Taxonomy" id="280463"/>
    <lineage>
        <taxon>Eukaryota</taxon>
        <taxon>Haptista</taxon>
        <taxon>Haptophyta</taxon>
        <taxon>Prymnesiophyceae</taxon>
        <taxon>Isochrysidales</taxon>
        <taxon>Noelaerhabdaceae</taxon>
        <taxon>Emiliania</taxon>
    </lineage>
</organism>
<dbReference type="RefSeq" id="XP_005756242.1">
    <property type="nucleotide sequence ID" value="XM_005756185.1"/>
</dbReference>
<keyword evidence="3" id="KW-1185">Reference proteome</keyword>
<sequence length="254" mass="27911">MVGISTWASVMGKDRLEGCYGGTREMGAFREALAHFLGVPTATASSVLPSAIERITKVDTPQPCVCALHATLSPTVTKFDNNTRWGGEIPMRVMLEKLYCERRRVPRVLLVVNGGPGTLQTVRESVMGGCPVVLVSDSGGIATCLADFLKAAGKESALQSWKKKYEAEYVKKKDDRPKWDKIQRAMQEIAAVQEKEKKISSFALSETSTAALDLHVLNAVINDDTQCRAGTRLQLAVQWNRKEVVQSVMLNLRT</sequence>
<accession>A0A0D3HXS8</accession>
<dbReference type="HOGENOM" id="CLU_1096649_0_0_1"/>
<dbReference type="STRING" id="2903.R1B2M1"/>
<feature type="domain" description="TRPM SLOG" evidence="1">
    <location>
        <begin position="83"/>
        <end position="164"/>
    </location>
</feature>
<dbReference type="PaxDb" id="2903-EOD03813"/>
<evidence type="ECO:0000313" key="3">
    <source>
        <dbReference type="Proteomes" id="UP000013827"/>
    </source>
</evidence>